<evidence type="ECO:0000313" key="3">
    <source>
        <dbReference type="Proteomes" id="UP001271007"/>
    </source>
</evidence>
<organism evidence="2 3">
    <name type="scientific">Extremus antarcticus</name>
    <dbReference type="NCBI Taxonomy" id="702011"/>
    <lineage>
        <taxon>Eukaryota</taxon>
        <taxon>Fungi</taxon>
        <taxon>Dikarya</taxon>
        <taxon>Ascomycota</taxon>
        <taxon>Pezizomycotina</taxon>
        <taxon>Dothideomycetes</taxon>
        <taxon>Dothideomycetidae</taxon>
        <taxon>Mycosphaerellales</taxon>
        <taxon>Extremaceae</taxon>
        <taxon>Extremus</taxon>
    </lineage>
</organism>
<evidence type="ECO:0000256" key="1">
    <source>
        <dbReference type="SAM" id="MobiDB-lite"/>
    </source>
</evidence>
<gene>
    <name evidence="2" type="ORF">LTR09_004628</name>
</gene>
<protein>
    <submittedName>
        <fullName evidence="2">Uncharacterized protein</fullName>
    </submittedName>
</protein>
<reference evidence="2" key="1">
    <citation type="submission" date="2023-04" db="EMBL/GenBank/DDBJ databases">
        <title>Black Yeasts Isolated from many extreme environments.</title>
        <authorList>
            <person name="Coleine C."/>
            <person name="Stajich J.E."/>
            <person name="Selbmann L."/>
        </authorList>
    </citation>
    <scope>NUCLEOTIDE SEQUENCE</scope>
    <source>
        <strain evidence="2">CCFEE 5312</strain>
    </source>
</reference>
<keyword evidence="3" id="KW-1185">Reference proteome</keyword>
<accession>A0AAJ0GDU9</accession>
<sequence length="88" mass="9259">MTTGTSRPDGTRASNGSNNVNTRPAVENGNSASANGWSMNAGGNGKQEPNLNGMGVMARWMATNDGLQKQIVGEKPVKDKDIRKKVEG</sequence>
<evidence type="ECO:0000313" key="2">
    <source>
        <dbReference type="EMBL" id="KAK3054360.1"/>
    </source>
</evidence>
<feature type="compositionally biased region" description="Basic and acidic residues" evidence="1">
    <location>
        <begin position="75"/>
        <end position="88"/>
    </location>
</feature>
<proteinExistence type="predicted"/>
<dbReference type="AlphaFoldDB" id="A0AAJ0GDU9"/>
<feature type="region of interest" description="Disordered" evidence="1">
    <location>
        <begin position="1"/>
        <end position="52"/>
    </location>
</feature>
<feature type="compositionally biased region" description="Polar residues" evidence="1">
    <location>
        <begin position="1"/>
        <end position="38"/>
    </location>
</feature>
<feature type="region of interest" description="Disordered" evidence="1">
    <location>
        <begin position="67"/>
        <end position="88"/>
    </location>
</feature>
<dbReference type="Proteomes" id="UP001271007">
    <property type="component" value="Unassembled WGS sequence"/>
</dbReference>
<comment type="caution">
    <text evidence="2">The sequence shown here is derived from an EMBL/GenBank/DDBJ whole genome shotgun (WGS) entry which is preliminary data.</text>
</comment>
<name>A0AAJ0GDU9_9PEZI</name>
<dbReference type="EMBL" id="JAWDJX010000012">
    <property type="protein sequence ID" value="KAK3054360.1"/>
    <property type="molecule type" value="Genomic_DNA"/>
</dbReference>